<evidence type="ECO:0000256" key="6">
    <source>
        <dbReference type="ARBA" id="ARBA00022679"/>
    </source>
</evidence>
<comment type="caution">
    <text evidence="16">The sequence shown here is derived from an EMBL/GenBank/DDBJ whole genome shotgun (WGS) entry which is preliminary data.</text>
</comment>
<organism evidence="16 17">
    <name type="scientific">Wansuia hejianensis</name>
    <dbReference type="NCBI Taxonomy" id="2763667"/>
    <lineage>
        <taxon>Bacteria</taxon>
        <taxon>Bacillati</taxon>
        <taxon>Bacillota</taxon>
        <taxon>Clostridia</taxon>
        <taxon>Lachnospirales</taxon>
        <taxon>Lachnospiraceae</taxon>
        <taxon>Wansuia</taxon>
    </lineage>
</organism>
<evidence type="ECO:0000256" key="2">
    <source>
        <dbReference type="ARBA" id="ARBA00007487"/>
    </source>
</evidence>
<comment type="catalytic activity">
    <reaction evidence="13 14">
        <text>2 cob(II)alamin + reduced [electron-transfer flavoprotein] + 2 ATP = 2 adenosylcob(III)alamin + 2 triphosphate + oxidized [electron-transfer flavoprotein] + 3 H(+)</text>
        <dbReference type="Rhea" id="RHEA:28671"/>
        <dbReference type="Rhea" id="RHEA-COMP:10685"/>
        <dbReference type="Rhea" id="RHEA-COMP:10686"/>
        <dbReference type="ChEBI" id="CHEBI:15378"/>
        <dbReference type="ChEBI" id="CHEBI:16304"/>
        <dbReference type="ChEBI" id="CHEBI:18036"/>
        <dbReference type="ChEBI" id="CHEBI:18408"/>
        <dbReference type="ChEBI" id="CHEBI:30616"/>
        <dbReference type="ChEBI" id="CHEBI:57692"/>
        <dbReference type="ChEBI" id="CHEBI:58307"/>
        <dbReference type="EC" id="2.5.1.17"/>
    </reaction>
</comment>
<evidence type="ECO:0000256" key="13">
    <source>
        <dbReference type="ARBA" id="ARBA00048692"/>
    </source>
</evidence>
<dbReference type="AlphaFoldDB" id="A0A926IP11"/>
<dbReference type="PANTHER" id="PTHR12213">
    <property type="entry name" value="CORRINOID ADENOSYLTRANSFERASE"/>
    <property type="match status" value="1"/>
</dbReference>
<dbReference type="InterPro" id="IPR016030">
    <property type="entry name" value="CblAdoTrfase-like"/>
</dbReference>
<evidence type="ECO:0000256" key="1">
    <source>
        <dbReference type="ARBA" id="ARBA00005121"/>
    </source>
</evidence>
<dbReference type="InterPro" id="IPR029499">
    <property type="entry name" value="PduO-typ"/>
</dbReference>
<dbReference type="Pfam" id="PF01923">
    <property type="entry name" value="Cob_adeno_trans"/>
    <property type="match status" value="1"/>
</dbReference>
<evidence type="ECO:0000256" key="12">
    <source>
        <dbReference type="ARBA" id="ARBA00048555"/>
    </source>
</evidence>
<evidence type="ECO:0000256" key="10">
    <source>
        <dbReference type="ARBA" id="ARBA00033334"/>
    </source>
</evidence>
<keyword evidence="6 14" id="KW-0808">Transferase</keyword>
<evidence type="ECO:0000256" key="14">
    <source>
        <dbReference type="RuleBase" id="RU366026"/>
    </source>
</evidence>
<evidence type="ECO:0000256" key="7">
    <source>
        <dbReference type="ARBA" id="ARBA00022741"/>
    </source>
</evidence>
<dbReference type="EC" id="2.5.1.17" evidence="3 14"/>
<proteinExistence type="inferred from homology"/>
<evidence type="ECO:0000256" key="8">
    <source>
        <dbReference type="ARBA" id="ARBA00022840"/>
    </source>
</evidence>
<evidence type="ECO:0000256" key="5">
    <source>
        <dbReference type="ARBA" id="ARBA00022573"/>
    </source>
</evidence>
<evidence type="ECO:0000259" key="15">
    <source>
        <dbReference type="Pfam" id="PF01923"/>
    </source>
</evidence>
<reference evidence="16 17" key="1">
    <citation type="submission" date="2020-08" db="EMBL/GenBank/DDBJ databases">
        <title>Genome public.</title>
        <authorList>
            <person name="Liu C."/>
            <person name="Sun Q."/>
        </authorList>
    </citation>
    <scope>NUCLEOTIDE SEQUENCE [LARGE SCALE GENOMIC DNA]</scope>
    <source>
        <strain evidence="16 17">NSJ-26</strain>
    </source>
</reference>
<evidence type="ECO:0000256" key="3">
    <source>
        <dbReference type="ARBA" id="ARBA00012454"/>
    </source>
</evidence>
<dbReference type="RefSeq" id="WP_249324085.1">
    <property type="nucleotide sequence ID" value="NZ_JACRTK010000003.1"/>
</dbReference>
<name>A0A926IP11_9FIRM</name>
<dbReference type="GO" id="GO:0005524">
    <property type="term" value="F:ATP binding"/>
    <property type="evidence" value="ECO:0007669"/>
    <property type="project" value="UniProtKB-UniRule"/>
</dbReference>
<evidence type="ECO:0000313" key="16">
    <source>
        <dbReference type="EMBL" id="MBC8591223.1"/>
    </source>
</evidence>
<dbReference type="SUPFAM" id="SSF89028">
    <property type="entry name" value="Cobalamin adenosyltransferase-like"/>
    <property type="match status" value="1"/>
</dbReference>
<dbReference type="Proteomes" id="UP000601522">
    <property type="component" value="Unassembled WGS sequence"/>
</dbReference>
<keyword evidence="17" id="KW-1185">Reference proteome</keyword>
<evidence type="ECO:0000313" key="17">
    <source>
        <dbReference type="Proteomes" id="UP000601522"/>
    </source>
</evidence>
<comment type="pathway">
    <text evidence="1 14">Cofactor biosynthesis; adenosylcobalamin biosynthesis; adenosylcobalamin from cob(II)yrinate a,c-diamide: step 2/7.</text>
</comment>
<feature type="domain" description="Cobalamin adenosyltransferase-like" evidence="15">
    <location>
        <begin position="3"/>
        <end position="165"/>
    </location>
</feature>
<sequence>MKIYTKTGDKGTTSLFDNIRVPKDHIRVESYGTVDELGSWMGLAKNYVEDEKLYNHILDIQNKLFTVATNLATEDSSKVKHHIKEEDIKKLEDIIDYYMEKLDNPTGFIVPGSGKAAGYLHVARTICRRAERRIISLSAVIEIDKLVVKYVNRLSDGLYAMARYCEEKQIHVKY</sequence>
<dbReference type="NCBIfam" id="TIGR00636">
    <property type="entry name" value="PduO_Nterm"/>
    <property type="match status" value="1"/>
</dbReference>
<keyword evidence="8 14" id="KW-0067">ATP-binding</keyword>
<dbReference type="PANTHER" id="PTHR12213:SF0">
    <property type="entry name" value="CORRINOID ADENOSYLTRANSFERASE MMAB"/>
    <property type="match status" value="1"/>
</dbReference>
<protein>
    <recommendedName>
        <fullName evidence="4 14">Corrinoid adenosyltransferase</fullName>
        <ecNumber evidence="3 14">2.5.1.17</ecNumber>
    </recommendedName>
    <alternativeName>
        <fullName evidence="9 14">Cob(II)alamin adenosyltransferase</fullName>
    </alternativeName>
    <alternativeName>
        <fullName evidence="11 14">Cob(II)yrinic acid a,c-diamide adenosyltransferase</fullName>
    </alternativeName>
    <alternativeName>
        <fullName evidence="10 14">Cobinamide/cobalamin adenosyltransferase</fullName>
    </alternativeName>
</protein>
<keyword evidence="7 14" id="KW-0547">Nucleotide-binding</keyword>
<dbReference type="GO" id="GO:0008817">
    <property type="term" value="F:corrinoid adenosyltransferase activity"/>
    <property type="evidence" value="ECO:0007669"/>
    <property type="project" value="UniProtKB-UniRule"/>
</dbReference>
<evidence type="ECO:0000256" key="4">
    <source>
        <dbReference type="ARBA" id="ARBA00020963"/>
    </source>
</evidence>
<comment type="similarity">
    <text evidence="2 14">Belongs to the Cob(I)alamin adenosyltransferase family.</text>
</comment>
<gene>
    <name evidence="16" type="ORF">H8689_08875</name>
</gene>
<dbReference type="InterPro" id="IPR036451">
    <property type="entry name" value="CblAdoTrfase-like_sf"/>
</dbReference>
<dbReference type="GO" id="GO:0009236">
    <property type="term" value="P:cobalamin biosynthetic process"/>
    <property type="evidence" value="ECO:0007669"/>
    <property type="project" value="UniProtKB-UniRule"/>
</dbReference>
<comment type="catalytic activity">
    <reaction evidence="12 14">
        <text>2 cob(II)yrinate a,c diamide + reduced [electron-transfer flavoprotein] + 2 ATP = 2 adenosylcob(III)yrinate a,c-diamide + 2 triphosphate + oxidized [electron-transfer flavoprotein] + 3 H(+)</text>
        <dbReference type="Rhea" id="RHEA:11528"/>
        <dbReference type="Rhea" id="RHEA-COMP:10685"/>
        <dbReference type="Rhea" id="RHEA-COMP:10686"/>
        <dbReference type="ChEBI" id="CHEBI:15378"/>
        <dbReference type="ChEBI" id="CHEBI:18036"/>
        <dbReference type="ChEBI" id="CHEBI:30616"/>
        <dbReference type="ChEBI" id="CHEBI:57692"/>
        <dbReference type="ChEBI" id="CHEBI:58307"/>
        <dbReference type="ChEBI" id="CHEBI:58503"/>
        <dbReference type="ChEBI" id="CHEBI:58537"/>
        <dbReference type="EC" id="2.5.1.17"/>
    </reaction>
</comment>
<evidence type="ECO:0000256" key="9">
    <source>
        <dbReference type="ARBA" id="ARBA00031529"/>
    </source>
</evidence>
<keyword evidence="5 14" id="KW-0169">Cobalamin biosynthesis</keyword>
<evidence type="ECO:0000256" key="11">
    <source>
        <dbReference type="ARBA" id="ARBA00033354"/>
    </source>
</evidence>
<accession>A0A926IP11</accession>
<dbReference type="Gene3D" id="1.20.1200.10">
    <property type="entry name" value="Cobalamin adenosyltransferase-like"/>
    <property type="match status" value="1"/>
</dbReference>
<dbReference type="EMBL" id="JACRTK010000003">
    <property type="protein sequence ID" value="MBC8591223.1"/>
    <property type="molecule type" value="Genomic_DNA"/>
</dbReference>